<dbReference type="Pfam" id="PF10210">
    <property type="entry name" value="MRP-S32"/>
    <property type="match status" value="1"/>
</dbReference>
<protein>
    <recommendedName>
        <fullName evidence="7">Large ribosomal subunit protein mL42</fullName>
    </recommendedName>
</protein>
<keyword evidence="3" id="KW-0809">Transit peptide</keyword>
<evidence type="ECO:0000256" key="7">
    <source>
        <dbReference type="ARBA" id="ARBA00035189"/>
    </source>
</evidence>
<evidence type="ECO:0000256" key="2">
    <source>
        <dbReference type="ARBA" id="ARBA00005556"/>
    </source>
</evidence>
<evidence type="ECO:0000256" key="1">
    <source>
        <dbReference type="ARBA" id="ARBA00004173"/>
    </source>
</evidence>
<evidence type="ECO:0000256" key="5">
    <source>
        <dbReference type="ARBA" id="ARBA00023128"/>
    </source>
</evidence>
<evidence type="ECO:0000256" key="6">
    <source>
        <dbReference type="ARBA" id="ARBA00023274"/>
    </source>
</evidence>
<dbReference type="AlphaFoldDB" id="A0A1B6DDN8"/>
<keyword evidence="5" id="KW-0496">Mitochondrion</keyword>
<comment type="subcellular location">
    <subcellularLocation>
        <location evidence="1">Mitochondrion</location>
    </subcellularLocation>
</comment>
<keyword evidence="4" id="KW-0689">Ribosomal protein</keyword>
<dbReference type="GO" id="GO:0005762">
    <property type="term" value="C:mitochondrial large ribosomal subunit"/>
    <property type="evidence" value="ECO:0007669"/>
    <property type="project" value="TreeGrafter"/>
</dbReference>
<comment type="similarity">
    <text evidence="2">Belongs to the mitochondrion-specific ribosomal protein mL42 family.</text>
</comment>
<proteinExistence type="inferred from homology"/>
<sequence length="144" mass="16442">MALQYRLCSSVKNVASIKLFQVIPLSNKLFKYNISSSQIVGTPKSIVSEDRVVITDDGSTIVCWHPEKSFPYECSKPLPETPTVEHSVLKVQNSADIYEVFKSTKKEEVQAELMKITHTTKHKWVHPPKRFLKKKPFVTPREGL</sequence>
<evidence type="ECO:0000256" key="3">
    <source>
        <dbReference type="ARBA" id="ARBA00022946"/>
    </source>
</evidence>
<dbReference type="PANTHER" id="PTHR13450">
    <property type="entry name" value="MITOCHONDRIAL 39S RIBOSOMAL PROTEIN L42"/>
    <property type="match status" value="1"/>
</dbReference>
<keyword evidence="6" id="KW-0687">Ribonucleoprotein</keyword>
<evidence type="ECO:0000313" key="8">
    <source>
        <dbReference type="EMBL" id="JAS23766.1"/>
    </source>
</evidence>
<dbReference type="InterPro" id="IPR019346">
    <property type="entry name" value="Ribosomal_mL42"/>
</dbReference>
<name>A0A1B6DDN8_9HEMI</name>
<evidence type="ECO:0000256" key="4">
    <source>
        <dbReference type="ARBA" id="ARBA00022980"/>
    </source>
</evidence>
<organism evidence="8">
    <name type="scientific">Clastoptera arizonana</name>
    <name type="common">Arizona spittle bug</name>
    <dbReference type="NCBI Taxonomy" id="38151"/>
    <lineage>
        <taxon>Eukaryota</taxon>
        <taxon>Metazoa</taxon>
        <taxon>Ecdysozoa</taxon>
        <taxon>Arthropoda</taxon>
        <taxon>Hexapoda</taxon>
        <taxon>Insecta</taxon>
        <taxon>Pterygota</taxon>
        <taxon>Neoptera</taxon>
        <taxon>Paraneoptera</taxon>
        <taxon>Hemiptera</taxon>
        <taxon>Auchenorrhyncha</taxon>
        <taxon>Cercopoidea</taxon>
        <taxon>Clastopteridae</taxon>
        <taxon>Clastoptera</taxon>
    </lineage>
</organism>
<reference evidence="8" key="1">
    <citation type="submission" date="2015-12" db="EMBL/GenBank/DDBJ databases">
        <title>De novo transcriptome assembly of four potential Pierce s Disease insect vectors from Arizona vineyards.</title>
        <authorList>
            <person name="Tassone E.E."/>
        </authorList>
    </citation>
    <scope>NUCLEOTIDE SEQUENCE</scope>
</reference>
<accession>A0A1B6DDN8</accession>
<dbReference type="EMBL" id="GEDC01013532">
    <property type="protein sequence ID" value="JAS23766.1"/>
    <property type="molecule type" value="Transcribed_RNA"/>
</dbReference>
<dbReference type="PANTHER" id="PTHR13450:SF4">
    <property type="entry name" value="LARGE RIBOSOMAL SUBUNIT PROTEIN ML42"/>
    <property type="match status" value="1"/>
</dbReference>
<gene>
    <name evidence="8" type="ORF">g.6606</name>
</gene>